<feature type="domain" description="PDZ" evidence="18">
    <location>
        <begin position="274"/>
        <end position="353"/>
    </location>
</feature>
<dbReference type="GO" id="GO:0042597">
    <property type="term" value="C:periplasmic space"/>
    <property type="evidence" value="ECO:0007669"/>
    <property type="project" value="UniProtKB-SubCell"/>
</dbReference>
<evidence type="ECO:0000256" key="2">
    <source>
        <dbReference type="ARBA" id="ARBA00002610"/>
    </source>
</evidence>
<evidence type="ECO:0000256" key="7">
    <source>
        <dbReference type="ARBA" id="ARBA00022670"/>
    </source>
</evidence>
<feature type="active site" description="Charge relay system" evidence="15">
    <location>
        <position position="218"/>
    </location>
</feature>
<dbReference type="NCBIfam" id="TIGR02037">
    <property type="entry name" value="degP_htrA_DO"/>
    <property type="match status" value="1"/>
</dbReference>
<evidence type="ECO:0000256" key="5">
    <source>
        <dbReference type="ARBA" id="ARBA00013035"/>
    </source>
</evidence>
<evidence type="ECO:0000256" key="16">
    <source>
        <dbReference type="PIRSR" id="PIRSR611782-2"/>
    </source>
</evidence>
<evidence type="ECO:0000256" key="9">
    <source>
        <dbReference type="ARBA" id="ARBA00022737"/>
    </source>
</evidence>
<evidence type="ECO:0000256" key="8">
    <source>
        <dbReference type="ARBA" id="ARBA00022729"/>
    </source>
</evidence>
<feature type="binding site" evidence="16">
    <location>
        <position position="145"/>
    </location>
    <ligand>
        <name>substrate</name>
    </ligand>
</feature>
<dbReference type="Pfam" id="PF13180">
    <property type="entry name" value="PDZ_2"/>
    <property type="match status" value="2"/>
</dbReference>
<comment type="function">
    <text evidence="2">Might be efficient in the degradation of transiently denatured and unfolded proteins which accumulate in the periplasm following stress conditions.</text>
</comment>
<dbReference type="EC" id="3.4.21.107" evidence="5"/>
<feature type="binding site" evidence="16">
    <location>
        <begin position="216"/>
        <end position="218"/>
    </location>
    <ligand>
        <name>substrate</name>
    </ligand>
</feature>
<dbReference type="GO" id="GO:0004252">
    <property type="term" value="F:serine-type endopeptidase activity"/>
    <property type="evidence" value="ECO:0007669"/>
    <property type="project" value="InterPro"/>
</dbReference>
<dbReference type="FunFam" id="2.40.10.120:FF:000007">
    <property type="entry name" value="Periplasmic serine endoprotease DegP-like"/>
    <property type="match status" value="1"/>
</dbReference>
<dbReference type="PROSITE" id="PS50106">
    <property type="entry name" value="PDZ"/>
    <property type="match status" value="2"/>
</dbReference>
<keyword evidence="20" id="KW-1185">Reference proteome</keyword>
<proteinExistence type="inferred from homology"/>
<keyword evidence="12" id="KW-0720">Serine protease</keyword>
<keyword evidence="10" id="KW-0574">Periplasm</keyword>
<evidence type="ECO:0000256" key="1">
    <source>
        <dbReference type="ARBA" id="ARBA00001772"/>
    </source>
</evidence>
<feature type="binding site" evidence="16">
    <location>
        <position position="115"/>
    </location>
    <ligand>
        <name>substrate</name>
    </ligand>
</feature>
<dbReference type="PANTHER" id="PTHR22939">
    <property type="entry name" value="SERINE PROTEASE FAMILY S1C HTRA-RELATED"/>
    <property type="match status" value="1"/>
</dbReference>
<dbReference type="Gene3D" id="2.30.42.10">
    <property type="match status" value="2"/>
</dbReference>
<evidence type="ECO:0000256" key="11">
    <source>
        <dbReference type="ARBA" id="ARBA00022801"/>
    </source>
</evidence>
<name>A0A2T0VML2_9GAMM</name>
<organism evidence="19 20">
    <name type="scientific">Halomonas ventosae</name>
    <dbReference type="NCBI Taxonomy" id="229007"/>
    <lineage>
        <taxon>Bacteria</taxon>
        <taxon>Pseudomonadati</taxon>
        <taxon>Pseudomonadota</taxon>
        <taxon>Gammaproteobacteria</taxon>
        <taxon>Oceanospirillales</taxon>
        <taxon>Halomonadaceae</taxon>
        <taxon>Halomonas</taxon>
    </lineage>
</organism>
<dbReference type="CDD" id="cd10839">
    <property type="entry name" value="cpPDZ1_DegP-like"/>
    <property type="match status" value="1"/>
</dbReference>
<accession>A0A2T0VML2</accession>
<evidence type="ECO:0000256" key="13">
    <source>
        <dbReference type="ARBA" id="ARBA00023016"/>
    </source>
</evidence>
<evidence type="ECO:0000259" key="18">
    <source>
        <dbReference type="PROSITE" id="PS50106"/>
    </source>
</evidence>
<protein>
    <recommendedName>
        <fullName evidence="6">Probable periplasmic serine endoprotease DegP-like</fullName>
        <ecNumber evidence="5">3.4.21.107</ecNumber>
    </recommendedName>
    <alternativeName>
        <fullName evidence="14">Protease Do</fullName>
    </alternativeName>
</protein>
<feature type="domain" description="PDZ" evidence="18">
    <location>
        <begin position="382"/>
        <end position="433"/>
    </location>
</feature>
<dbReference type="RefSeq" id="WP_106230766.1">
    <property type="nucleotide sequence ID" value="NZ_PVTM01000007.1"/>
</dbReference>
<dbReference type="GO" id="GO:0006508">
    <property type="term" value="P:proteolysis"/>
    <property type="evidence" value="ECO:0007669"/>
    <property type="project" value="UniProtKB-KW"/>
</dbReference>
<dbReference type="InterPro" id="IPR036034">
    <property type="entry name" value="PDZ_sf"/>
</dbReference>
<dbReference type="InterPro" id="IPR001940">
    <property type="entry name" value="Peptidase_S1C"/>
</dbReference>
<evidence type="ECO:0000256" key="14">
    <source>
        <dbReference type="ARBA" id="ARBA00032850"/>
    </source>
</evidence>
<reference evidence="19 20" key="1">
    <citation type="submission" date="2018-03" db="EMBL/GenBank/DDBJ databases">
        <title>Comparative analysis of microorganisms from saline springs in Andes Mountain Range, Colombia.</title>
        <authorList>
            <person name="Rubin E."/>
        </authorList>
    </citation>
    <scope>NUCLEOTIDE SEQUENCE [LARGE SCALE GENOMIC DNA]</scope>
    <source>
        <strain evidence="19 20">USBA 854</strain>
    </source>
</reference>
<keyword evidence="11" id="KW-0378">Hydrolase</keyword>
<dbReference type="PANTHER" id="PTHR22939:SF130">
    <property type="entry name" value="PERIPLASMIC SERINE ENDOPROTEASE DEGP-LIKE-RELATED"/>
    <property type="match status" value="1"/>
</dbReference>
<feature type="signal peptide" evidence="17">
    <location>
        <begin position="1"/>
        <end position="26"/>
    </location>
</feature>
<evidence type="ECO:0000313" key="19">
    <source>
        <dbReference type="EMBL" id="PRY71481.1"/>
    </source>
</evidence>
<gene>
    <name evidence="19" type="ORF">BCL64_10755</name>
</gene>
<comment type="caution">
    <text evidence="19">The sequence shown here is derived from an EMBL/GenBank/DDBJ whole genome shotgun (WGS) entry which is preliminary data.</text>
</comment>
<evidence type="ECO:0000313" key="20">
    <source>
        <dbReference type="Proteomes" id="UP000239896"/>
    </source>
</evidence>
<dbReference type="Proteomes" id="UP000239896">
    <property type="component" value="Unassembled WGS sequence"/>
</dbReference>
<dbReference type="SMART" id="SM00228">
    <property type="entry name" value="PDZ"/>
    <property type="match status" value="2"/>
</dbReference>
<dbReference type="EMBL" id="PVTM01000007">
    <property type="protein sequence ID" value="PRY71481.1"/>
    <property type="molecule type" value="Genomic_DNA"/>
</dbReference>
<feature type="chain" id="PRO_5038839240" description="Probable periplasmic serine endoprotease DegP-like" evidence="17">
    <location>
        <begin position="27"/>
        <end position="472"/>
    </location>
</feature>
<keyword evidence="13" id="KW-0346">Stress response</keyword>
<feature type="active site" description="Charge relay system" evidence="15">
    <location>
        <position position="145"/>
    </location>
</feature>
<dbReference type="InterPro" id="IPR001478">
    <property type="entry name" value="PDZ"/>
</dbReference>
<dbReference type="SUPFAM" id="SSF50156">
    <property type="entry name" value="PDZ domain-like"/>
    <property type="match status" value="2"/>
</dbReference>
<evidence type="ECO:0000256" key="4">
    <source>
        <dbReference type="ARBA" id="ARBA00010541"/>
    </source>
</evidence>
<sequence length="472" mass="49856">MTVKTRTLSWLVLLGLFLVASQPALAQQRLPDFTQLVEEAAPSVVNISTSRTVERQAPPTGQFGGQEIPENFRHFFGDRIPMPPGGGRGQGNQERRSLGSGFIFDEDGYIMTNAHVVKEADEILVRLNDRRELEAELVGTDDKTDVAVLKVDADDLPTLDMGKAGDLEVGQWVAAIGSPFGFDHSVTAGIISAINRTLPQDVYVPFIQTDVAINPGNSGGPLFNLEGEVIGVNAQILTRSGGYMGLSFAIPIDVAMDVADQLRNEGYVSRGWLGVRIQPVSRDLASSFGLDQAEGALIADLAPDGPAAEGGLQAGDIILKANGQEVDHSTTLPRLIGGVAPGEEVELLVLREGERQSITLAVGEWPDAGADQAGNESEPARLGIAAQPLSDAERQQLGLDHGVRIADVDPAGRAAAAGIRPGDVLVSIGQQQVGSPEQLADIVADLAEGQAIPVRLYRDGNSYFVALSLGGD</sequence>
<dbReference type="SUPFAM" id="SSF50494">
    <property type="entry name" value="Trypsin-like serine proteases"/>
    <property type="match status" value="1"/>
</dbReference>
<comment type="similarity">
    <text evidence="4">Belongs to the peptidase S1C family.</text>
</comment>
<keyword evidence="9" id="KW-0677">Repeat</keyword>
<dbReference type="Pfam" id="PF13365">
    <property type="entry name" value="Trypsin_2"/>
    <property type="match status" value="1"/>
</dbReference>
<keyword evidence="7 19" id="KW-0645">Protease</keyword>
<evidence type="ECO:0000256" key="6">
    <source>
        <dbReference type="ARBA" id="ARBA00013958"/>
    </source>
</evidence>
<feature type="active site" description="Charge relay system" evidence="15">
    <location>
        <position position="115"/>
    </location>
</feature>
<evidence type="ECO:0000256" key="17">
    <source>
        <dbReference type="SAM" id="SignalP"/>
    </source>
</evidence>
<dbReference type="PRINTS" id="PR00834">
    <property type="entry name" value="PROTEASES2C"/>
</dbReference>
<evidence type="ECO:0000256" key="3">
    <source>
        <dbReference type="ARBA" id="ARBA00004418"/>
    </source>
</evidence>
<comment type="catalytic activity">
    <reaction evidence="1">
        <text>Acts on substrates that are at least partially unfolded. The cleavage site P1 residue is normally between a pair of hydrophobic residues, such as Val-|-Val.</text>
        <dbReference type="EC" id="3.4.21.107"/>
    </reaction>
</comment>
<evidence type="ECO:0000256" key="10">
    <source>
        <dbReference type="ARBA" id="ARBA00022764"/>
    </source>
</evidence>
<evidence type="ECO:0000256" key="15">
    <source>
        <dbReference type="PIRSR" id="PIRSR611782-1"/>
    </source>
</evidence>
<dbReference type="InterPro" id="IPR009003">
    <property type="entry name" value="Peptidase_S1_PA"/>
</dbReference>
<dbReference type="InterPro" id="IPR011782">
    <property type="entry name" value="Pept_S1C_Do"/>
</dbReference>
<keyword evidence="8 17" id="KW-0732">Signal</keyword>
<dbReference type="AlphaFoldDB" id="A0A2T0VML2"/>
<comment type="subcellular location">
    <subcellularLocation>
        <location evidence="3">Periplasm</location>
    </subcellularLocation>
</comment>
<dbReference type="Gene3D" id="2.40.10.120">
    <property type="match status" value="1"/>
</dbReference>
<evidence type="ECO:0000256" key="12">
    <source>
        <dbReference type="ARBA" id="ARBA00022825"/>
    </source>
</evidence>